<dbReference type="PANTHER" id="PTHR13050:SF7">
    <property type="entry name" value="VESICLE TRANSPORT PROTEIN USE1"/>
    <property type="match status" value="1"/>
</dbReference>
<dbReference type="GO" id="GO:0005484">
    <property type="term" value="F:SNAP receptor activity"/>
    <property type="evidence" value="ECO:0007669"/>
    <property type="project" value="TreeGrafter"/>
</dbReference>
<dbReference type="EMBL" id="JH921447">
    <property type="protein sequence ID" value="EKD14010.1"/>
    <property type="molecule type" value="Genomic_DNA"/>
</dbReference>
<evidence type="ECO:0000256" key="4">
    <source>
        <dbReference type="ARBA" id="ARBA00022692"/>
    </source>
</evidence>
<comment type="similarity">
    <text evidence="2">Belongs to the USE1 family.</text>
</comment>
<keyword evidence="8 11" id="KW-1133">Transmembrane helix</keyword>
<evidence type="ECO:0000256" key="5">
    <source>
        <dbReference type="ARBA" id="ARBA00022824"/>
    </source>
</evidence>
<dbReference type="GeneID" id="18763622"/>
<dbReference type="InterPro" id="IPR019150">
    <property type="entry name" value="Vesicle_transport_protein_Use1"/>
</dbReference>
<evidence type="ECO:0000256" key="1">
    <source>
        <dbReference type="ARBA" id="ARBA00004163"/>
    </source>
</evidence>
<keyword evidence="6" id="KW-0931">ER-Golgi transport</keyword>
<comment type="subcellular location">
    <subcellularLocation>
        <location evidence="1">Endoplasmic reticulum membrane</location>
        <topology evidence="1">Single-pass type IV membrane protein</topology>
    </subcellularLocation>
</comment>
<dbReference type="KEGG" id="mbe:MBM_07687"/>
<dbReference type="PANTHER" id="PTHR13050">
    <property type="entry name" value="USE1-LIKE PROTEIN"/>
    <property type="match status" value="1"/>
</dbReference>
<gene>
    <name evidence="12" type="ORF">MBM_07687</name>
</gene>
<keyword evidence="5" id="KW-0256">Endoplasmic reticulum</keyword>
<dbReference type="HOGENOM" id="CLU_027976_0_0_1"/>
<keyword evidence="7" id="KW-0653">Protein transport</keyword>
<evidence type="ECO:0000256" key="8">
    <source>
        <dbReference type="ARBA" id="ARBA00022989"/>
    </source>
</evidence>
<evidence type="ECO:0000256" key="10">
    <source>
        <dbReference type="SAM" id="MobiDB-lite"/>
    </source>
</evidence>
<dbReference type="GO" id="GO:0005789">
    <property type="term" value="C:endoplasmic reticulum membrane"/>
    <property type="evidence" value="ECO:0007669"/>
    <property type="project" value="UniProtKB-SubCell"/>
</dbReference>
<keyword evidence="13" id="KW-1185">Reference proteome</keyword>
<dbReference type="Proteomes" id="UP000006753">
    <property type="component" value="Unassembled WGS sequence"/>
</dbReference>
<keyword evidence="9 11" id="KW-0472">Membrane</keyword>
<evidence type="ECO:0000313" key="13">
    <source>
        <dbReference type="Proteomes" id="UP000006753"/>
    </source>
</evidence>
<dbReference type="GO" id="GO:0006890">
    <property type="term" value="P:retrograde vesicle-mediated transport, Golgi to endoplasmic reticulum"/>
    <property type="evidence" value="ECO:0007669"/>
    <property type="project" value="TreeGrafter"/>
</dbReference>
<evidence type="ECO:0000313" key="12">
    <source>
        <dbReference type="EMBL" id="EKD14010.1"/>
    </source>
</evidence>
<proteinExistence type="inferred from homology"/>
<reference evidence="12 13" key="1">
    <citation type="journal article" date="2012" name="BMC Genomics">
        <title>Sequencing the genome of Marssonina brunnea reveals fungus-poplar co-evolution.</title>
        <authorList>
            <person name="Zhu S."/>
            <person name="Cao Y.-Z."/>
            <person name="Jiang C."/>
            <person name="Tan B.-Y."/>
            <person name="Wang Z."/>
            <person name="Feng S."/>
            <person name="Zhang L."/>
            <person name="Su X.-H."/>
            <person name="Brejova B."/>
            <person name="Vinar T."/>
            <person name="Xu M."/>
            <person name="Wang M.-X."/>
            <person name="Zhang S.-G."/>
            <person name="Huang M.-R."/>
            <person name="Wu R."/>
            <person name="Zhou Y."/>
        </authorList>
    </citation>
    <scope>NUCLEOTIDE SEQUENCE [LARGE SCALE GENOMIC DNA]</scope>
    <source>
        <strain evidence="12 13">MB_m1</strain>
    </source>
</reference>
<evidence type="ECO:0000256" key="11">
    <source>
        <dbReference type="SAM" id="Phobius"/>
    </source>
</evidence>
<evidence type="ECO:0000256" key="9">
    <source>
        <dbReference type="ARBA" id="ARBA00023136"/>
    </source>
</evidence>
<evidence type="ECO:0000256" key="3">
    <source>
        <dbReference type="ARBA" id="ARBA00022448"/>
    </source>
</evidence>
<dbReference type="eggNOG" id="ENOG502SCD1">
    <property type="taxonomic scope" value="Eukaryota"/>
</dbReference>
<keyword evidence="3" id="KW-0813">Transport</keyword>
<organism evidence="12 13">
    <name type="scientific">Marssonina brunnea f. sp. multigermtubi (strain MB_m1)</name>
    <name type="common">Marssonina leaf spot fungus</name>
    <dbReference type="NCBI Taxonomy" id="1072389"/>
    <lineage>
        <taxon>Eukaryota</taxon>
        <taxon>Fungi</taxon>
        <taxon>Dikarya</taxon>
        <taxon>Ascomycota</taxon>
        <taxon>Pezizomycotina</taxon>
        <taxon>Leotiomycetes</taxon>
        <taxon>Helotiales</taxon>
        <taxon>Drepanopezizaceae</taxon>
        <taxon>Drepanopeziza</taxon>
    </lineage>
</organism>
<dbReference type="STRING" id="1072389.K1W9S9"/>
<dbReference type="OMA" id="YAWIFGL"/>
<accession>K1W9S9</accession>
<evidence type="ECO:0000256" key="2">
    <source>
        <dbReference type="ARBA" id="ARBA00007891"/>
    </source>
</evidence>
<dbReference type="OrthoDB" id="3231855at2759"/>
<sequence length="321" mass="35579">MARLSSANAPDPTAVNLTRLLSRLHKTLVTPDAETERRLQTSLERDKVGTNLDYARALLVRLEQDAQKIKVQSRKQETQADLVQKRELILRLSERLQEMRELGEFDSRDDSSSEGEDLLGEDTPSEETDSHADVPSATPSPTEPISPALAPQSQTKIQAPAPEHTTNPEPRPKPLPEPEPPSVLRARHKDLRAELLSPSSYSTGNSNPDSLSTATTEALLSHQRAEQEAITASLLSLATKMKESTRSFAISLEEEKPVLENATKGLEKNELGLEAAQRRMGYLRTMTEGKGWWGRMLMYAWIAGLGVVAILLVFAMPKLRF</sequence>
<dbReference type="GO" id="GO:0015031">
    <property type="term" value="P:protein transport"/>
    <property type="evidence" value="ECO:0007669"/>
    <property type="project" value="UniProtKB-KW"/>
</dbReference>
<evidence type="ECO:0000256" key="6">
    <source>
        <dbReference type="ARBA" id="ARBA00022892"/>
    </source>
</evidence>
<feature type="compositionally biased region" description="Acidic residues" evidence="10">
    <location>
        <begin position="112"/>
        <end position="127"/>
    </location>
</feature>
<feature type="transmembrane region" description="Helical" evidence="11">
    <location>
        <begin position="296"/>
        <end position="316"/>
    </location>
</feature>
<name>K1W9S9_MARBU</name>
<keyword evidence="4 11" id="KW-0812">Transmembrane</keyword>
<feature type="compositionally biased region" description="Basic and acidic residues" evidence="10">
    <location>
        <begin position="101"/>
        <end position="111"/>
    </location>
</feature>
<evidence type="ECO:0000256" key="7">
    <source>
        <dbReference type="ARBA" id="ARBA00022927"/>
    </source>
</evidence>
<dbReference type="AlphaFoldDB" id="K1W9S9"/>
<feature type="compositionally biased region" description="Polar residues" evidence="10">
    <location>
        <begin position="197"/>
        <end position="218"/>
    </location>
</feature>
<dbReference type="GO" id="GO:0031201">
    <property type="term" value="C:SNARE complex"/>
    <property type="evidence" value="ECO:0007669"/>
    <property type="project" value="TreeGrafter"/>
</dbReference>
<feature type="region of interest" description="Disordered" evidence="10">
    <location>
        <begin position="101"/>
        <end position="183"/>
    </location>
</feature>
<feature type="region of interest" description="Disordered" evidence="10">
    <location>
        <begin position="196"/>
        <end position="222"/>
    </location>
</feature>
<protein>
    <submittedName>
        <fullName evidence="12">Synaptobrevin</fullName>
    </submittedName>
</protein>
<dbReference type="InParanoid" id="K1W9S9"/>